<accession>A0A821IF73</accession>
<dbReference type="Proteomes" id="UP000663873">
    <property type="component" value="Unassembled WGS sequence"/>
</dbReference>
<protein>
    <submittedName>
        <fullName evidence="2">Uncharacterized protein</fullName>
    </submittedName>
</protein>
<proteinExistence type="predicted"/>
<evidence type="ECO:0000313" key="2">
    <source>
        <dbReference type="EMBL" id="CAF4700218.1"/>
    </source>
</evidence>
<keyword evidence="3" id="KW-1185">Reference proteome</keyword>
<reference evidence="2" key="1">
    <citation type="submission" date="2021-02" db="EMBL/GenBank/DDBJ databases">
        <authorList>
            <person name="Nowell W R."/>
        </authorList>
    </citation>
    <scope>NUCLEOTIDE SEQUENCE</scope>
</reference>
<gene>
    <name evidence="2" type="ORF">UJA718_LOCUS36198</name>
</gene>
<feature type="compositionally biased region" description="Polar residues" evidence="1">
    <location>
        <begin position="32"/>
        <end position="49"/>
    </location>
</feature>
<dbReference type="AlphaFoldDB" id="A0A821IF73"/>
<feature type="non-terminal residue" evidence="2">
    <location>
        <position position="1"/>
    </location>
</feature>
<dbReference type="EMBL" id="CAJOBP010034706">
    <property type="protein sequence ID" value="CAF4700218.1"/>
    <property type="molecule type" value="Genomic_DNA"/>
</dbReference>
<comment type="caution">
    <text evidence="2">The sequence shown here is derived from an EMBL/GenBank/DDBJ whole genome shotgun (WGS) entry which is preliminary data.</text>
</comment>
<name>A0A821IF73_9BILA</name>
<evidence type="ECO:0000256" key="1">
    <source>
        <dbReference type="SAM" id="MobiDB-lite"/>
    </source>
</evidence>
<feature type="region of interest" description="Disordered" evidence="1">
    <location>
        <begin position="66"/>
        <end position="94"/>
    </location>
</feature>
<evidence type="ECO:0000313" key="3">
    <source>
        <dbReference type="Proteomes" id="UP000663873"/>
    </source>
</evidence>
<sequence>LSKLKDTAMSRLSTRKSLISEISSTTDEDSSLNVPNINYTAQPKKYSNSPEKKSNKFKSILSNCAASVSPKGSKPLSRVIPDDDTSNNDNLISV</sequence>
<organism evidence="2 3">
    <name type="scientific">Rotaria socialis</name>
    <dbReference type="NCBI Taxonomy" id="392032"/>
    <lineage>
        <taxon>Eukaryota</taxon>
        <taxon>Metazoa</taxon>
        <taxon>Spiralia</taxon>
        <taxon>Gnathifera</taxon>
        <taxon>Rotifera</taxon>
        <taxon>Eurotatoria</taxon>
        <taxon>Bdelloidea</taxon>
        <taxon>Philodinida</taxon>
        <taxon>Philodinidae</taxon>
        <taxon>Rotaria</taxon>
    </lineage>
</organism>
<feature type="region of interest" description="Disordered" evidence="1">
    <location>
        <begin position="22"/>
        <end position="54"/>
    </location>
</feature>